<name>A0ACB0EXJ5_RANTA</name>
<reference evidence="1" key="1">
    <citation type="submission" date="2023-05" db="EMBL/GenBank/DDBJ databases">
        <authorList>
            <consortium name="ELIXIR-Norway"/>
        </authorList>
    </citation>
    <scope>NUCLEOTIDE SEQUENCE</scope>
</reference>
<gene>
    <name evidence="1" type="ORF">MRATA1EN3_LOCUS16716</name>
</gene>
<dbReference type="EMBL" id="OX596112">
    <property type="protein sequence ID" value="CAI9705503.1"/>
    <property type="molecule type" value="Genomic_DNA"/>
</dbReference>
<dbReference type="Proteomes" id="UP001162501">
    <property type="component" value="Chromosome 28"/>
</dbReference>
<accession>A0ACB0EXJ5</accession>
<organism evidence="1 2">
    <name type="scientific">Rangifer tarandus platyrhynchus</name>
    <name type="common">Svalbard reindeer</name>
    <dbReference type="NCBI Taxonomy" id="3082113"/>
    <lineage>
        <taxon>Eukaryota</taxon>
        <taxon>Metazoa</taxon>
        <taxon>Chordata</taxon>
        <taxon>Craniata</taxon>
        <taxon>Vertebrata</taxon>
        <taxon>Euteleostomi</taxon>
        <taxon>Mammalia</taxon>
        <taxon>Eutheria</taxon>
        <taxon>Laurasiatheria</taxon>
        <taxon>Artiodactyla</taxon>
        <taxon>Ruminantia</taxon>
        <taxon>Pecora</taxon>
        <taxon>Cervidae</taxon>
        <taxon>Odocoileinae</taxon>
        <taxon>Rangifer</taxon>
    </lineage>
</organism>
<proteinExistence type="predicted"/>
<evidence type="ECO:0000313" key="2">
    <source>
        <dbReference type="Proteomes" id="UP001162501"/>
    </source>
</evidence>
<protein>
    <submittedName>
        <fullName evidence="1">Uncharacterized protein</fullName>
    </submittedName>
</protein>
<evidence type="ECO:0000313" key="1">
    <source>
        <dbReference type="EMBL" id="CAI9705503.1"/>
    </source>
</evidence>
<sequence>MQELPSLFGACALLLTVLLGKQPVQKCLACTARILLGSAEQGMLAVMGVEGKETGTHSDAKILAVCALMPNIAYNTSKFILQCESSQSAVPRTLIIITDHSVGIISGLVRNAECWALSPTPVVLHFSSAVSSLPTDECLLSASDRCWSFLELSGAVTFRRHQLRSTHRHSYEELQVGDYRELSSKCRGLSEPEPCRSVQRAVITADKPRAGTVAASTAPRSRRCYGRHWADRWRQRAKNAAEGKASVAWALELESPDSDLSSDAQQLFSFEEFISDPQFLIYRVKMIMIQLSGNFVNIIT</sequence>